<evidence type="ECO:0000259" key="5">
    <source>
        <dbReference type="Pfam" id="PF20990"/>
    </source>
</evidence>
<evidence type="ECO:0000313" key="6">
    <source>
        <dbReference type="EMBL" id="RWR07160.1"/>
    </source>
</evidence>
<keyword evidence="2" id="KW-1133">Transmembrane helix</keyword>
<feature type="transmembrane region" description="Helical" evidence="2">
    <location>
        <begin position="393"/>
        <end position="411"/>
    </location>
</feature>
<evidence type="ECO:0000313" key="7">
    <source>
        <dbReference type="Proteomes" id="UP000273811"/>
    </source>
</evidence>
<keyword evidence="3" id="KW-0732">Signal</keyword>
<feature type="compositionally biased region" description="Low complexity" evidence="1">
    <location>
        <begin position="538"/>
        <end position="547"/>
    </location>
</feature>
<dbReference type="RefSeq" id="WP_120074417.1">
    <property type="nucleotide sequence ID" value="NZ_CP126113.1"/>
</dbReference>
<evidence type="ECO:0000256" key="2">
    <source>
        <dbReference type="SAM" id="Phobius"/>
    </source>
</evidence>
<name>A0A443IMZ7_9BACI</name>
<proteinExistence type="predicted"/>
<evidence type="ECO:0000259" key="4">
    <source>
        <dbReference type="Pfam" id="PF09972"/>
    </source>
</evidence>
<feature type="region of interest" description="Disordered" evidence="1">
    <location>
        <begin position="532"/>
        <end position="560"/>
    </location>
</feature>
<dbReference type="InterPro" id="IPR018702">
    <property type="entry name" value="DUF2207"/>
</dbReference>
<dbReference type="AlphaFoldDB" id="A0A443IMZ7"/>
<evidence type="ECO:0000256" key="3">
    <source>
        <dbReference type="SAM" id="SignalP"/>
    </source>
</evidence>
<keyword evidence="7" id="KW-1185">Reference proteome</keyword>
<feature type="chain" id="PRO_5019236300" evidence="3">
    <location>
        <begin position="23"/>
        <end position="560"/>
    </location>
</feature>
<accession>A0A443IMZ7</accession>
<feature type="transmembrane region" description="Helical" evidence="2">
    <location>
        <begin position="417"/>
        <end position="438"/>
    </location>
</feature>
<evidence type="ECO:0000256" key="1">
    <source>
        <dbReference type="SAM" id="MobiDB-lite"/>
    </source>
</evidence>
<dbReference type="EMBL" id="QYTU02000032">
    <property type="protein sequence ID" value="RWR07160.1"/>
    <property type="molecule type" value="Genomic_DNA"/>
</dbReference>
<protein>
    <submittedName>
        <fullName evidence="6">DUF2207 domain-containing protein</fullName>
    </submittedName>
</protein>
<dbReference type="OrthoDB" id="5507254at2"/>
<comment type="caution">
    <text evidence="6">The sequence shown here is derived from an EMBL/GenBank/DDBJ whole genome shotgun (WGS) entry which is preliminary data.</text>
</comment>
<feature type="compositionally biased region" description="Gly residues" evidence="1">
    <location>
        <begin position="548"/>
        <end position="560"/>
    </location>
</feature>
<gene>
    <name evidence="6" type="ORF">D4N35_013210</name>
</gene>
<feature type="domain" description="DUF2207" evidence="4">
    <location>
        <begin position="26"/>
        <end position="191"/>
    </location>
</feature>
<organism evidence="6 7">
    <name type="scientific">Siminovitchia fortis</name>
    <dbReference type="NCBI Taxonomy" id="254758"/>
    <lineage>
        <taxon>Bacteria</taxon>
        <taxon>Bacillati</taxon>
        <taxon>Bacillota</taxon>
        <taxon>Bacilli</taxon>
        <taxon>Bacillales</taxon>
        <taxon>Bacillaceae</taxon>
        <taxon>Siminovitchia</taxon>
    </lineage>
</organism>
<keyword evidence="2" id="KW-0472">Membrane</keyword>
<dbReference type="Proteomes" id="UP000273811">
    <property type="component" value="Unassembled WGS sequence"/>
</dbReference>
<sequence>MLKKFIFPTLIFLFLAPSFAYAVDFSIPDVKIDAYLQENGDINVNERHTYIFDGKFNGITREIFPKKGAEISDFMANEGEKSLKVEREGELYKVHRSGKDETIQVDLHYTIKNGMEKYTDITEFYWPFFDDRNEAGYGKMTIAIHPPQPADGAIALGYDSAFKTESVADDGTVVFSMGEVEAGENGDVRVAYDSTLFPAMTLTSDRSVKEEIVNEKKTMEENAIIYAQNKRKTASAAIWVLAGLTALFVVISMKESNRSKRKRKAVMDDVYNQKRKIPEQQMSMPATIFFTDSFHNETIAAALMDLVRQGYVKQTREGHFQLVSREAAEEHERILISLLFDKIGRNNAFSIDDLEEYMEDKKNHIKYRDEITRWKAAVTKETTQHNLYDQRKTVRIAVGILSIFPFWFIIMSAKYDLFLYMILFIFLFIVYLGFSIFYKSLAEKGMRMREEWRRLVDEFEQISDWDWKLYSEDDRMRAIIYSLGIGGSICTETNRFTAFGEFAGEAAGISSGFYPVHWPLLASSFDTAGEQAKETAASQSSGSSSTSGGVGGGGGGSGAF</sequence>
<dbReference type="Pfam" id="PF20990">
    <property type="entry name" value="DUF2207_C"/>
    <property type="match status" value="1"/>
</dbReference>
<dbReference type="Pfam" id="PF09972">
    <property type="entry name" value="DUF2207"/>
    <property type="match status" value="1"/>
</dbReference>
<reference evidence="6" key="1">
    <citation type="submission" date="2018-12" db="EMBL/GenBank/DDBJ databases">
        <authorList>
            <person name="Sun L."/>
            <person name="Chen Z."/>
        </authorList>
    </citation>
    <scope>NUCLEOTIDE SEQUENCE [LARGE SCALE GENOMIC DNA]</scope>
    <source>
        <strain evidence="6">DSM 16012</strain>
    </source>
</reference>
<feature type="signal peptide" evidence="3">
    <location>
        <begin position="1"/>
        <end position="22"/>
    </location>
</feature>
<feature type="transmembrane region" description="Helical" evidence="2">
    <location>
        <begin position="236"/>
        <end position="253"/>
    </location>
</feature>
<keyword evidence="2" id="KW-0812">Transmembrane</keyword>
<dbReference type="InterPro" id="IPR048389">
    <property type="entry name" value="YciQ-like_C"/>
</dbReference>
<feature type="domain" description="Predicted membrane protein YciQ-like C-terminal" evidence="5">
    <location>
        <begin position="292"/>
        <end position="455"/>
    </location>
</feature>